<organism evidence="2 3">
    <name type="scientific">Pseudidiomarina aquimaris</name>
    <dbReference type="NCBI Taxonomy" id="641841"/>
    <lineage>
        <taxon>Bacteria</taxon>
        <taxon>Pseudomonadati</taxon>
        <taxon>Pseudomonadota</taxon>
        <taxon>Gammaproteobacteria</taxon>
        <taxon>Alteromonadales</taxon>
        <taxon>Idiomarinaceae</taxon>
        <taxon>Pseudidiomarina</taxon>
    </lineage>
</organism>
<dbReference type="InterPro" id="IPR025246">
    <property type="entry name" value="IS30-like_HTH"/>
</dbReference>
<keyword evidence="3" id="KW-1185">Reference proteome</keyword>
<sequence length="58" mass="6623">MREGSSFREIGRRLNVSHSTISLEVMRNTLHHNQYPPEVAHAKAVGRKCLVVPSLHQF</sequence>
<dbReference type="AlphaFoldDB" id="A0A432XDV9"/>
<evidence type="ECO:0000313" key="2">
    <source>
        <dbReference type="EMBL" id="RUO46860.1"/>
    </source>
</evidence>
<dbReference type="Proteomes" id="UP000286678">
    <property type="component" value="Unassembled WGS sequence"/>
</dbReference>
<gene>
    <name evidence="2" type="ORF">CWE21_09655</name>
</gene>
<name>A0A432XDV9_9GAMM</name>
<proteinExistence type="predicted"/>
<reference evidence="3" key="1">
    <citation type="journal article" date="2018" name="Front. Microbiol.">
        <title>Genome-Based Analysis Reveals the Taxonomy and Diversity of the Family Idiomarinaceae.</title>
        <authorList>
            <person name="Liu Y."/>
            <person name="Lai Q."/>
            <person name="Shao Z."/>
        </authorList>
    </citation>
    <scope>NUCLEOTIDE SEQUENCE [LARGE SCALE GENOMIC DNA]</scope>
    <source>
        <strain evidence="3">SW15</strain>
    </source>
</reference>
<feature type="domain" description="Transposase IS30-like HTH" evidence="1">
    <location>
        <begin position="2"/>
        <end position="28"/>
    </location>
</feature>
<dbReference type="EMBL" id="PIPT01000007">
    <property type="protein sequence ID" value="RUO46860.1"/>
    <property type="molecule type" value="Genomic_DNA"/>
</dbReference>
<comment type="caution">
    <text evidence="2">The sequence shown here is derived from an EMBL/GenBank/DDBJ whole genome shotgun (WGS) entry which is preliminary data.</text>
</comment>
<evidence type="ECO:0000259" key="1">
    <source>
        <dbReference type="Pfam" id="PF13936"/>
    </source>
</evidence>
<protein>
    <recommendedName>
        <fullName evidence="1">Transposase IS30-like HTH domain-containing protein</fullName>
    </recommendedName>
</protein>
<accession>A0A432XDV9</accession>
<evidence type="ECO:0000313" key="3">
    <source>
        <dbReference type="Proteomes" id="UP000286678"/>
    </source>
</evidence>
<dbReference type="Pfam" id="PF13936">
    <property type="entry name" value="HTH_38"/>
    <property type="match status" value="1"/>
</dbReference>